<dbReference type="Pfam" id="PF00172">
    <property type="entry name" value="Zn_clus"/>
    <property type="match status" value="1"/>
</dbReference>
<dbReference type="CDD" id="cd12148">
    <property type="entry name" value="fungal_TF_MHR"/>
    <property type="match status" value="1"/>
</dbReference>
<evidence type="ECO:0000259" key="5">
    <source>
        <dbReference type="PROSITE" id="PS50048"/>
    </source>
</evidence>
<gene>
    <name evidence="7" type="ORF">K489DRAFT_382362</name>
</gene>
<evidence type="ECO:0000256" key="3">
    <source>
        <dbReference type="ARBA" id="ARBA00023242"/>
    </source>
</evidence>
<feature type="region of interest" description="Disordered" evidence="4">
    <location>
        <begin position="679"/>
        <end position="700"/>
    </location>
</feature>
<dbReference type="RefSeq" id="XP_033458346.1">
    <property type="nucleotide sequence ID" value="XM_033605353.1"/>
</dbReference>
<comment type="subcellular location">
    <subcellularLocation>
        <location evidence="1">Nucleus</location>
    </subcellularLocation>
</comment>
<feature type="compositionally biased region" description="Polar residues" evidence="4">
    <location>
        <begin position="85"/>
        <end position="97"/>
    </location>
</feature>
<feature type="compositionally biased region" description="Low complexity" evidence="4">
    <location>
        <begin position="745"/>
        <end position="762"/>
    </location>
</feature>
<dbReference type="PROSITE" id="PS00463">
    <property type="entry name" value="ZN2_CY6_FUNGAL_1"/>
    <property type="match status" value="1"/>
</dbReference>
<dbReference type="GO" id="GO:0006351">
    <property type="term" value="P:DNA-templated transcription"/>
    <property type="evidence" value="ECO:0007669"/>
    <property type="project" value="InterPro"/>
</dbReference>
<dbReference type="PROSITE" id="PS50048">
    <property type="entry name" value="ZN2_CY6_FUNGAL_2"/>
    <property type="match status" value="1"/>
</dbReference>
<dbReference type="GO" id="GO:0000981">
    <property type="term" value="F:DNA-binding transcription factor activity, RNA polymerase II-specific"/>
    <property type="evidence" value="ECO:0007669"/>
    <property type="project" value="InterPro"/>
</dbReference>
<evidence type="ECO:0000313" key="7">
    <source>
        <dbReference type="RefSeq" id="XP_033458346.1"/>
    </source>
</evidence>
<dbReference type="Pfam" id="PF04082">
    <property type="entry name" value="Fungal_trans"/>
    <property type="match status" value="1"/>
</dbReference>
<accession>A0A6J3LZU5</accession>
<feature type="region of interest" description="Disordered" evidence="4">
    <location>
        <begin position="60"/>
        <end position="135"/>
    </location>
</feature>
<sequence length="898" mass="97704">MVSRQQQPSSVQEAAARPPQLSCELCRDRKVKCDKLDPCSNCESAGVTCVPIYRHRLPRGRHAHPARTRSSPTLASNSRTKKKPSVTSEPAESSGASSIGEDDRLNQARSASDTMVNGYSLPQPTASWHSSRASGAEMHLPRNALNASISHNRYSSTSNTDDSDRELGGCFWSDLVGEVNEQSDANSSSRQSNRLHTDMLRCLGLNNSLATSFKPSTDIRESQGADVSQLCHIYLQQVDPIIKILHRPSLMDWLVKGEGYLSYPSDHPSLTALRSAVCYTAAVSMTAEQSLATFSVDRNSMVAKYRKMTEQALEWSSLLETEDITVLQAFVLYLVAQRSEGKGKAVWTMLALAVRIAMNICLEYGSPAVSPSKTPFEIQMQARLWLTLCLIDFQTAKSTSRGSLISDVQAAFYVDQVRHVDDRDFGPLSKMEPEDQNRLTDATFAIVTYNAQLVGRRLAVSTLPRHGDTTRQRSAADCNSRLLQGQHFERKALALLNFCDPRSSSFAWFVWHATQSIVSTTRFLALQLIHAEQQHQNQSLAVSQGSSSGINARNTELLRMALQALSKTQAILVHPRGNSFRWYVTIPWQALGTVVDMFAQCGTVDASLFRSALPLIEAMFVHDETSVADCTAAAGDERRTLREAWQRVKQRLWDASGTITATSTTASIGLSAATSNVGMVDTPTQARPTSSTSTAAGHMTTPIPTAPIADMGFGKTHLSSSPPISTSTTTATVAAILPPAPPPTTSSTRTSSFFDRPSTSTTATNLPSLVDDLSMFSSSSSSTFYNPPTTAYFFDDSTIPATIVPASTSTGLANPHVPDSTSSSSPSAFYFDDAEMESFARTFSHETFEYDTIHDNKTAATNLALPSFLEDCFGDSFHGNHGAAASMDFDLIMGDVCL</sequence>
<evidence type="ECO:0000256" key="1">
    <source>
        <dbReference type="ARBA" id="ARBA00004123"/>
    </source>
</evidence>
<feature type="compositionally biased region" description="Polar residues" evidence="4">
    <location>
        <begin position="68"/>
        <end position="78"/>
    </location>
</feature>
<dbReference type="AlphaFoldDB" id="A0A6J3LZU5"/>
<keyword evidence="2" id="KW-0479">Metal-binding</keyword>
<dbReference type="SMART" id="SM00066">
    <property type="entry name" value="GAL4"/>
    <property type="match status" value="1"/>
</dbReference>
<keyword evidence="6" id="KW-1185">Reference proteome</keyword>
<feature type="compositionally biased region" description="Polar residues" evidence="4">
    <location>
        <begin position="682"/>
        <end position="695"/>
    </location>
</feature>
<reference evidence="7" key="3">
    <citation type="submission" date="2025-08" db="UniProtKB">
        <authorList>
            <consortium name="RefSeq"/>
        </authorList>
    </citation>
    <scope>IDENTIFICATION</scope>
    <source>
        <strain evidence="7">CBS 342.82</strain>
    </source>
</reference>
<dbReference type="GO" id="GO:0003677">
    <property type="term" value="F:DNA binding"/>
    <property type="evidence" value="ECO:0007669"/>
    <property type="project" value="InterPro"/>
</dbReference>
<protein>
    <recommendedName>
        <fullName evidence="5">Zn(2)-C6 fungal-type domain-containing protein</fullName>
    </recommendedName>
</protein>
<dbReference type="PANTHER" id="PTHR31001">
    <property type="entry name" value="UNCHARACTERIZED TRANSCRIPTIONAL REGULATORY PROTEIN"/>
    <property type="match status" value="1"/>
</dbReference>
<reference evidence="7" key="1">
    <citation type="submission" date="2020-01" db="EMBL/GenBank/DDBJ databases">
        <authorList>
            <consortium name="DOE Joint Genome Institute"/>
            <person name="Haridas S."/>
            <person name="Albert R."/>
            <person name="Binder M."/>
            <person name="Bloem J."/>
            <person name="Labutti K."/>
            <person name="Salamov A."/>
            <person name="Andreopoulos B."/>
            <person name="Baker S.E."/>
            <person name="Barry K."/>
            <person name="Bills G."/>
            <person name="Bluhm B.H."/>
            <person name="Cannon C."/>
            <person name="Castanera R."/>
            <person name="Culley D.E."/>
            <person name="Daum C."/>
            <person name="Ezra D."/>
            <person name="Gonzalez J.B."/>
            <person name="Henrissat B."/>
            <person name="Kuo A."/>
            <person name="Liang C."/>
            <person name="Lipzen A."/>
            <person name="Lutzoni F."/>
            <person name="Magnuson J."/>
            <person name="Mondo S."/>
            <person name="Nolan M."/>
            <person name="Ohm R."/>
            <person name="Pangilinan J."/>
            <person name="Park H.-J."/>
            <person name="Ramirez L."/>
            <person name="Alfaro M."/>
            <person name="Sun H."/>
            <person name="Tritt A."/>
            <person name="Yoshinaga Y."/>
            <person name="Zwiers L.-H."/>
            <person name="Turgeon B.G."/>
            <person name="Goodwin S.B."/>
            <person name="Spatafora J.W."/>
            <person name="Crous P.W."/>
            <person name="Grigoriev I.V."/>
        </authorList>
    </citation>
    <scope>NUCLEOTIDE SEQUENCE</scope>
    <source>
        <strain evidence="7">CBS 342.82</strain>
    </source>
</reference>
<dbReference type="InterPro" id="IPR036864">
    <property type="entry name" value="Zn2-C6_fun-type_DNA-bd_sf"/>
</dbReference>
<dbReference type="Gene3D" id="4.10.240.10">
    <property type="entry name" value="Zn(2)-C6 fungal-type DNA-binding domain"/>
    <property type="match status" value="1"/>
</dbReference>
<dbReference type="GeneID" id="54363153"/>
<dbReference type="InterPro" id="IPR050613">
    <property type="entry name" value="Sec_Metabolite_Reg"/>
</dbReference>
<feature type="domain" description="Zn(2)-C6 fungal-type" evidence="5">
    <location>
        <begin position="22"/>
        <end position="50"/>
    </location>
</feature>
<dbReference type="InterPro" id="IPR007219">
    <property type="entry name" value="XnlR_reg_dom"/>
</dbReference>
<feature type="compositionally biased region" description="Polar residues" evidence="4">
    <location>
        <begin position="107"/>
        <end position="133"/>
    </location>
</feature>
<keyword evidence="3" id="KW-0539">Nucleus</keyword>
<evidence type="ECO:0000256" key="2">
    <source>
        <dbReference type="ARBA" id="ARBA00022723"/>
    </source>
</evidence>
<organism evidence="7">
    <name type="scientific">Dissoconium aciculare CBS 342.82</name>
    <dbReference type="NCBI Taxonomy" id="1314786"/>
    <lineage>
        <taxon>Eukaryota</taxon>
        <taxon>Fungi</taxon>
        <taxon>Dikarya</taxon>
        <taxon>Ascomycota</taxon>
        <taxon>Pezizomycotina</taxon>
        <taxon>Dothideomycetes</taxon>
        <taxon>Dothideomycetidae</taxon>
        <taxon>Mycosphaerellales</taxon>
        <taxon>Dissoconiaceae</taxon>
        <taxon>Dissoconium</taxon>
    </lineage>
</organism>
<dbReference type="CDD" id="cd00067">
    <property type="entry name" value="GAL4"/>
    <property type="match status" value="1"/>
</dbReference>
<dbReference type="InterPro" id="IPR001138">
    <property type="entry name" value="Zn2Cys6_DnaBD"/>
</dbReference>
<dbReference type="Proteomes" id="UP000504637">
    <property type="component" value="Unplaced"/>
</dbReference>
<dbReference type="OrthoDB" id="424974at2759"/>
<proteinExistence type="predicted"/>
<dbReference type="PANTHER" id="PTHR31001:SF50">
    <property type="entry name" value="ZN(II)2CYS6 TRANSCRIPTION FACTOR (EUROFUNG)"/>
    <property type="match status" value="1"/>
</dbReference>
<dbReference type="GO" id="GO:0008270">
    <property type="term" value="F:zinc ion binding"/>
    <property type="evidence" value="ECO:0007669"/>
    <property type="project" value="InterPro"/>
</dbReference>
<feature type="region of interest" description="Disordered" evidence="4">
    <location>
        <begin position="737"/>
        <end position="766"/>
    </location>
</feature>
<evidence type="ECO:0000256" key="4">
    <source>
        <dbReference type="SAM" id="MobiDB-lite"/>
    </source>
</evidence>
<dbReference type="SUPFAM" id="SSF57701">
    <property type="entry name" value="Zn2/Cys6 DNA-binding domain"/>
    <property type="match status" value="1"/>
</dbReference>
<evidence type="ECO:0000313" key="6">
    <source>
        <dbReference type="Proteomes" id="UP000504637"/>
    </source>
</evidence>
<name>A0A6J3LZU5_9PEZI</name>
<dbReference type="GO" id="GO:0005634">
    <property type="term" value="C:nucleus"/>
    <property type="evidence" value="ECO:0007669"/>
    <property type="project" value="UniProtKB-SubCell"/>
</dbReference>
<reference evidence="7" key="2">
    <citation type="submission" date="2020-04" db="EMBL/GenBank/DDBJ databases">
        <authorList>
            <consortium name="NCBI Genome Project"/>
        </authorList>
    </citation>
    <scope>NUCLEOTIDE SEQUENCE</scope>
    <source>
        <strain evidence="7">CBS 342.82</strain>
    </source>
</reference>